<dbReference type="InterPro" id="IPR011009">
    <property type="entry name" value="Kinase-like_dom_sf"/>
</dbReference>
<dbReference type="SUPFAM" id="SSF56112">
    <property type="entry name" value="Protein kinase-like (PK-like)"/>
    <property type="match status" value="1"/>
</dbReference>
<reference evidence="1 2" key="1">
    <citation type="journal article" date="2023" name="G3 (Bethesda)">
        <title>A chromosome-level genome assembly of Zasmidium syzygii isolated from banana leaves.</title>
        <authorList>
            <person name="van Westerhoven A.C."/>
            <person name="Mehrabi R."/>
            <person name="Talebi R."/>
            <person name="Steentjes M.B.F."/>
            <person name="Corcolon B."/>
            <person name="Chong P.A."/>
            <person name="Kema G.H.J."/>
            <person name="Seidl M.F."/>
        </authorList>
    </citation>
    <scope>NUCLEOTIDE SEQUENCE [LARGE SCALE GENOMIC DNA]</scope>
    <source>
        <strain evidence="1 2">P124</strain>
    </source>
</reference>
<dbReference type="Gene3D" id="1.10.510.10">
    <property type="entry name" value="Transferase(Phosphotransferase) domain 1"/>
    <property type="match status" value="1"/>
</dbReference>
<evidence type="ECO:0000313" key="2">
    <source>
        <dbReference type="Proteomes" id="UP001305779"/>
    </source>
</evidence>
<accession>A0ABR0EBR1</accession>
<comment type="caution">
    <text evidence="1">The sequence shown here is derived from an EMBL/GenBank/DDBJ whole genome shotgun (WGS) entry which is preliminary data.</text>
</comment>
<keyword evidence="2" id="KW-1185">Reference proteome</keyword>
<sequence>MSEPKDDIQLLQASIDPDDDSYFRLLVNGKYIKYITVAAEVYEEDDMCFAPSLIPLLPPFPEGNWNDGYIAKQPDSGKPHFQRTVQTKFPEVQRAWHDVSFNYLDLELGKKLRTNVYEARVTGSQEAVIAKFARFSWEIDNIDKECVAYHWINNSDIGPKFLGNIVEEDRVIGFVIERIADARPAETGDYGVCKRLLLRLHSKGIIHGDINKHNFLVSGTRTVLIDFDCARRTADKKAMKAEMTSLKDQLANRKNATSLPASNASRFTRVMPNHLATSSDEYFLRPAFLDLVYRTRPSLTLLKNPFRWDDVVDTVSIEEELSRVELVILR</sequence>
<name>A0ABR0EBR1_ZASCE</name>
<organism evidence="1 2">
    <name type="scientific">Zasmidium cellare</name>
    <name type="common">Wine cellar mold</name>
    <name type="synonym">Racodium cellare</name>
    <dbReference type="NCBI Taxonomy" id="395010"/>
    <lineage>
        <taxon>Eukaryota</taxon>
        <taxon>Fungi</taxon>
        <taxon>Dikarya</taxon>
        <taxon>Ascomycota</taxon>
        <taxon>Pezizomycotina</taxon>
        <taxon>Dothideomycetes</taxon>
        <taxon>Dothideomycetidae</taxon>
        <taxon>Mycosphaerellales</taxon>
        <taxon>Mycosphaerellaceae</taxon>
        <taxon>Zasmidium</taxon>
    </lineage>
</organism>
<protein>
    <recommendedName>
        <fullName evidence="3">Protein kinase domain-containing protein</fullName>
    </recommendedName>
</protein>
<dbReference type="Pfam" id="PF06293">
    <property type="entry name" value="Kdo"/>
    <property type="match status" value="1"/>
</dbReference>
<dbReference type="Proteomes" id="UP001305779">
    <property type="component" value="Unassembled WGS sequence"/>
</dbReference>
<proteinExistence type="predicted"/>
<evidence type="ECO:0008006" key="3">
    <source>
        <dbReference type="Google" id="ProtNLM"/>
    </source>
</evidence>
<evidence type="ECO:0000313" key="1">
    <source>
        <dbReference type="EMBL" id="KAK4498935.1"/>
    </source>
</evidence>
<dbReference type="EMBL" id="JAXOVC010000007">
    <property type="protein sequence ID" value="KAK4498935.1"/>
    <property type="molecule type" value="Genomic_DNA"/>
</dbReference>
<gene>
    <name evidence="1" type="ORF">PRZ48_009445</name>
</gene>